<feature type="active site" description="Cysteine persulfide intermediate" evidence="3">
    <location>
        <position position="107"/>
    </location>
</feature>
<evidence type="ECO:0000256" key="2">
    <source>
        <dbReference type="ARBA" id="ARBA00023150"/>
    </source>
</evidence>
<comment type="subcellular location">
    <subcellularLocation>
        <location evidence="3">Cytoplasm</location>
    </subcellularLocation>
</comment>
<dbReference type="Pfam" id="PF02634">
    <property type="entry name" value="FdhD-NarQ"/>
    <property type="match status" value="1"/>
</dbReference>
<sequence length="263" mass="29338">MEHSITTPWQMIKFDGSTFNEQEDEIVTETPLTIRVNGEELATVVCSPDALEDLTVGFLAAEGLIRSITDIEQLNVNEDRGFADVELKVKKSISHDYYAKRFISSCCGKSRQFYFHNDMRTAKTIMSQTRITPEQCIHLMKELFQSSTEFQKTGGVHNAALCTTDGILVSRADIGRHNALDKIYGHCLREKLNMSDKIIAFSGRMSSEIVLKAAKMGVGILLSKSAPSDLALKLANDLKITAVGFIRGGQMNIYTHPERLIMQ</sequence>
<dbReference type="PANTHER" id="PTHR30592">
    <property type="entry name" value="FORMATE DEHYDROGENASE"/>
    <property type="match status" value="1"/>
</dbReference>
<name>A0A6B8RQQ7_9BACL</name>
<dbReference type="Gene3D" id="3.10.20.10">
    <property type="match status" value="1"/>
</dbReference>
<evidence type="ECO:0000313" key="4">
    <source>
        <dbReference type="EMBL" id="QGQ98134.1"/>
    </source>
</evidence>
<dbReference type="GO" id="GO:0097163">
    <property type="term" value="F:sulfur carrier activity"/>
    <property type="evidence" value="ECO:0007669"/>
    <property type="project" value="UniProtKB-UniRule"/>
</dbReference>
<dbReference type="PIRSF" id="PIRSF015626">
    <property type="entry name" value="FdhD"/>
    <property type="match status" value="1"/>
</dbReference>
<evidence type="ECO:0000313" key="5">
    <source>
        <dbReference type="Proteomes" id="UP000426246"/>
    </source>
</evidence>
<evidence type="ECO:0000256" key="3">
    <source>
        <dbReference type="HAMAP-Rule" id="MF_00187"/>
    </source>
</evidence>
<dbReference type="OrthoDB" id="9782042at2"/>
<keyword evidence="1 3" id="KW-0963">Cytoplasm</keyword>
<dbReference type="GO" id="GO:0016783">
    <property type="term" value="F:sulfurtransferase activity"/>
    <property type="evidence" value="ECO:0007669"/>
    <property type="project" value="InterPro"/>
</dbReference>
<dbReference type="HAMAP" id="MF_00187">
    <property type="entry name" value="FdhD"/>
    <property type="match status" value="1"/>
</dbReference>
<dbReference type="EMBL" id="CP034235">
    <property type="protein sequence ID" value="QGQ98134.1"/>
    <property type="molecule type" value="Genomic_DNA"/>
</dbReference>
<dbReference type="InterPro" id="IPR016193">
    <property type="entry name" value="Cytidine_deaminase-like"/>
</dbReference>
<dbReference type="SUPFAM" id="SSF53927">
    <property type="entry name" value="Cytidine deaminase-like"/>
    <property type="match status" value="1"/>
</dbReference>
<dbReference type="InterPro" id="IPR003786">
    <property type="entry name" value="FdhD"/>
</dbReference>
<dbReference type="Proteomes" id="UP000426246">
    <property type="component" value="Chromosome"/>
</dbReference>
<dbReference type="PANTHER" id="PTHR30592:SF1">
    <property type="entry name" value="SULFUR CARRIER PROTEIN FDHD"/>
    <property type="match status" value="1"/>
</dbReference>
<dbReference type="NCBIfam" id="TIGR00129">
    <property type="entry name" value="fdhD_narQ"/>
    <property type="match status" value="1"/>
</dbReference>
<evidence type="ECO:0000256" key="1">
    <source>
        <dbReference type="ARBA" id="ARBA00022490"/>
    </source>
</evidence>
<dbReference type="GO" id="GO:0006777">
    <property type="term" value="P:Mo-molybdopterin cofactor biosynthetic process"/>
    <property type="evidence" value="ECO:0007669"/>
    <property type="project" value="UniProtKB-UniRule"/>
</dbReference>
<keyword evidence="5" id="KW-1185">Reference proteome</keyword>
<reference evidence="5" key="1">
    <citation type="submission" date="2018-11" db="EMBL/GenBank/DDBJ databases">
        <title>Complete genome sequence of Paenibacillus sp. ML311-T8.</title>
        <authorList>
            <person name="Nam Y.-D."/>
            <person name="Kang J."/>
            <person name="Chung W.-H."/>
            <person name="Park Y.S."/>
        </authorList>
    </citation>
    <scope>NUCLEOTIDE SEQUENCE [LARGE SCALE GENOMIC DNA]</scope>
    <source>
        <strain evidence="5">ML311-T8</strain>
    </source>
</reference>
<proteinExistence type="inferred from homology"/>
<organism evidence="4 5">
    <name type="scientific">Paenibacillus psychroresistens</name>
    <dbReference type="NCBI Taxonomy" id="1778678"/>
    <lineage>
        <taxon>Bacteria</taxon>
        <taxon>Bacillati</taxon>
        <taxon>Bacillota</taxon>
        <taxon>Bacilli</taxon>
        <taxon>Bacillales</taxon>
        <taxon>Paenibacillaceae</taxon>
        <taxon>Paenibacillus</taxon>
    </lineage>
</organism>
<gene>
    <name evidence="3 4" type="primary">fdhD</name>
    <name evidence="4" type="ORF">EHS13_26225</name>
</gene>
<keyword evidence="2 3" id="KW-0501">Molybdenum cofactor biosynthesis</keyword>
<comment type="similarity">
    <text evidence="3">Belongs to the FdhD family.</text>
</comment>
<protein>
    <recommendedName>
        <fullName evidence="3">Sulfur carrier protein FdhD</fullName>
    </recommendedName>
</protein>
<dbReference type="KEGG" id="ppsc:EHS13_26225"/>
<accession>A0A6B8RQQ7</accession>
<comment type="function">
    <text evidence="3">Required for formate dehydrogenase (FDH) activity. Acts as a sulfur carrier protein that transfers sulfur from IscS to the molybdenum cofactor prior to its insertion into FDH.</text>
</comment>
<dbReference type="GO" id="GO:0005737">
    <property type="term" value="C:cytoplasm"/>
    <property type="evidence" value="ECO:0007669"/>
    <property type="project" value="UniProtKB-SubCell"/>
</dbReference>
<dbReference type="Gene3D" id="3.40.140.10">
    <property type="entry name" value="Cytidine Deaminase, domain 2"/>
    <property type="match status" value="1"/>
</dbReference>
<comment type="caution">
    <text evidence="3">Lacks conserved residue(s) required for the propagation of feature annotation.</text>
</comment>
<keyword evidence="4" id="KW-0808">Transferase</keyword>
<dbReference type="AlphaFoldDB" id="A0A6B8RQQ7"/>